<accession>A0A217EIB4</accession>
<feature type="region of interest" description="Disordered" evidence="1">
    <location>
        <begin position="47"/>
        <end position="74"/>
    </location>
</feature>
<keyword evidence="4" id="KW-1185">Reference proteome</keyword>
<feature type="compositionally biased region" description="Basic and acidic residues" evidence="1">
    <location>
        <begin position="65"/>
        <end position="74"/>
    </location>
</feature>
<evidence type="ECO:0000256" key="2">
    <source>
        <dbReference type="SAM" id="Phobius"/>
    </source>
</evidence>
<keyword evidence="2" id="KW-0472">Membrane</keyword>
<protein>
    <submittedName>
        <fullName evidence="3">Uncharacterized protein</fullName>
    </submittedName>
</protein>
<evidence type="ECO:0000256" key="1">
    <source>
        <dbReference type="SAM" id="MobiDB-lite"/>
    </source>
</evidence>
<dbReference type="AlphaFoldDB" id="A0A217EIB4"/>
<dbReference type="EMBL" id="FZLN01000004">
    <property type="protein sequence ID" value="SNQ29936.1"/>
    <property type="molecule type" value="Genomic_DNA"/>
</dbReference>
<feature type="transmembrane region" description="Helical" evidence="2">
    <location>
        <begin position="12"/>
        <end position="31"/>
    </location>
</feature>
<gene>
    <name evidence="3" type="ORF">SAMN05444584_1915</name>
</gene>
<reference evidence="4" key="1">
    <citation type="submission" date="2017-06" db="EMBL/GenBank/DDBJ databases">
        <authorList>
            <person name="Varghese N."/>
            <person name="Submissions S."/>
        </authorList>
    </citation>
    <scope>NUCLEOTIDE SEQUENCE [LARGE SCALE GENOMIC DNA]</scope>
    <source>
        <strain evidence="4">ANC 5114</strain>
    </source>
</reference>
<proteinExistence type="predicted"/>
<dbReference type="RefSeq" id="WP_143218782.1">
    <property type="nucleotide sequence ID" value="NZ_FZLN01000004.1"/>
</dbReference>
<evidence type="ECO:0000313" key="3">
    <source>
        <dbReference type="EMBL" id="SNQ29936.1"/>
    </source>
</evidence>
<feature type="compositionally biased region" description="Low complexity" evidence="1">
    <location>
        <begin position="55"/>
        <end position="64"/>
    </location>
</feature>
<sequence length="74" mass="8248">MSEVKKPHSKGWTGVIIATVLGVLFLGFLFLSMQHDTKNVNQYSKTWAGDKQETSPMASMPMSSDDSKMQHHGH</sequence>
<dbReference type="Proteomes" id="UP000243463">
    <property type="component" value="Unassembled WGS sequence"/>
</dbReference>
<organism evidence="3 4">
    <name type="scientific">Acinetobacter apis</name>
    <dbReference type="NCBI Taxonomy" id="1229165"/>
    <lineage>
        <taxon>Bacteria</taxon>
        <taxon>Pseudomonadati</taxon>
        <taxon>Pseudomonadota</taxon>
        <taxon>Gammaproteobacteria</taxon>
        <taxon>Moraxellales</taxon>
        <taxon>Moraxellaceae</taxon>
        <taxon>Acinetobacter</taxon>
    </lineage>
</organism>
<keyword evidence="2" id="KW-0812">Transmembrane</keyword>
<name>A0A217EIB4_9GAMM</name>
<keyword evidence="2" id="KW-1133">Transmembrane helix</keyword>
<evidence type="ECO:0000313" key="4">
    <source>
        <dbReference type="Proteomes" id="UP000243463"/>
    </source>
</evidence>